<dbReference type="RefSeq" id="WP_235122163.1">
    <property type="nucleotide sequence ID" value="NZ_CP090978.1"/>
</dbReference>
<dbReference type="EMBL" id="CP090978">
    <property type="protein sequence ID" value="UJF35602.1"/>
    <property type="molecule type" value="Genomic_DNA"/>
</dbReference>
<accession>A0ABY3SNM1</accession>
<reference evidence="1 2" key="1">
    <citation type="journal article" date="2024" name="Int. J. Syst. Evol. Microbiol.">
        <title>Paenibacillus hexagrammi sp. nov., a novel bacterium isolated from the gut content of Hexagrammos agrammus.</title>
        <authorList>
            <person name="Jung H.K."/>
            <person name="Kim D.G."/>
            <person name="Zin H."/>
            <person name="Park J."/>
            <person name="Jung H."/>
            <person name="Kim Y.O."/>
            <person name="Kong H.J."/>
            <person name="Kim J.W."/>
            <person name="Kim Y.S."/>
        </authorList>
    </citation>
    <scope>NUCLEOTIDE SEQUENCE [LARGE SCALE GENOMIC DNA]</scope>
    <source>
        <strain evidence="1 2">YPD9-1</strain>
    </source>
</reference>
<keyword evidence="2" id="KW-1185">Reference proteome</keyword>
<evidence type="ECO:0000313" key="2">
    <source>
        <dbReference type="Proteomes" id="UP001649230"/>
    </source>
</evidence>
<sequence>MFCYSLGRPWRIETDPLQELRISVISGSIQLSCMMQGLHISLNLAFDEHHLLRMNVSWENRTDRVLTDAAVGLLFPLPRRNMEKVTIPHMIYNNNPSSDPNRIVPRLE</sequence>
<evidence type="ECO:0000313" key="1">
    <source>
        <dbReference type="EMBL" id="UJF35602.1"/>
    </source>
</evidence>
<dbReference type="Proteomes" id="UP001649230">
    <property type="component" value="Chromosome"/>
</dbReference>
<gene>
    <name evidence="1" type="ORF">L0M14_11200</name>
</gene>
<protein>
    <submittedName>
        <fullName evidence="1">Uncharacterized protein</fullName>
    </submittedName>
</protein>
<organism evidence="1 2">
    <name type="scientific">Paenibacillus hexagrammi</name>
    <dbReference type="NCBI Taxonomy" id="2908839"/>
    <lineage>
        <taxon>Bacteria</taxon>
        <taxon>Bacillati</taxon>
        <taxon>Bacillota</taxon>
        <taxon>Bacilli</taxon>
        <taxon>Bacillales</taxon>
        <taxon>Paenibacillaceae</taxon>
        <taxon>Paenibacillus</taxon>
    </lineage>
</organism>
<proteinExistence type="predicted"/>
<name>A0ABY3SNM1_9BACL</name>